<dbReference type="RefSeq" id="WP_157306929.1">
    <property type="nucleotide sequence ID" value="NZ_WRXN01000005.1"/>
</dbReference>
<feature type="transmembrane region" description="Helical" evidence="1">
    <location>
        <begin position="6"/>
        <end position="25"/>
    </location>
</feature>
<dbReference type="EMBL" id="WRXN01000005">
    <property type="protein sequence ID" value="MVT09483.1"/>
    <property type="molecule type" value="Genomic_DNA"/>
</dbReference>
<sequence>MQRSYYLKWCFIMIGTTAVGAAIVRVGDTKQLYSYRFLIHILLISINIFPAWLIQAYFKQVDLPPFARNARIAISITAGILVALLLNYTCAMSIPSSLRMGPGEAPELTFIDLIKRLLTSAFLTTLCFIIFNIIYTNDTLQKKQLENEHFKQVQLRAQLLSLQQQLSPHFLFNSLSTLKTIATDPDTKRFIVQLSHVYRYLLNVKEKDVTTLEEELSFVRSYLYILQERFENALVVTIHVPEDHYNYVIPPLTLQLLIENAIKHNSFSIESPLQIKIGIPCNGILRVENSLSLRKTPEESTNLGLANIKERFQLLLRKEPEIIITTDSFVVNLPLISYESYYH</sequence>
<dbReference type="InterPro" id="IPR010559">
    <property type="entry name" value="Sig_transdc_His_kin_internal"/>
</dbReference>
<feature type="transmembrane region" description="Helical" evidence="1">
    <location>
        <begin position="117"/>
        <end position="135"/>
    </location>
</feature>
<dbReference type="PANTHER" id="PTHR34220">
    <property type="entry name" value="SENSOR HISTIDINE KINASE YPDA"/>
    <property type="match status" value="1"/>
</dbReference>
<dbReference type="GO" id="GO:0000155">
    <property type="term" value="F:phosphorelay sensor kinase activity"/>
    <property type="evidence" value="ECO:0007669"/>
    <property type="project" value="InterPro"/>
</dbReference>
<dbReference type="Pfam" id="PF06580">
    <property type="entry name" value="His_kinase"/>
    <property type="match status" value="1"/>
</dbReference>
<accession>A0A7K1U547</accession>
<dbReference type="GO" id="GO:0016020">
    <property type="term" value="C:membrane"/>
    <property type="evidence" value="ECO:0007669"/>
    <property type="project" value="InterPro"/>
</dbReference>
<keyword evidence="1" id="KW-0472">Membrane</keyword>
<keyword evidence="1" id="KW-1133">Transmembrane helix</keyword>
<organism evidence="3 4">
    <name type="scientific">Chitinophaga tropicalis</name>
    <dbReference type="NCBI Taxonomy" id="2683588"/>
    <lineage>
        <taxon>Bacteria</taxon>
        <taxon>Pseudomonadati</taxon>
        <taxon>Bacteroidota</taxon>
        <taxon>Chitinophagia</taxon>
        <taxon>Chitinophagales</taxon>
        <taxon>Chitinophagaceae</taxon>
        <taxon>Chitinophaga</taxon>
    </lineage>
</organism>
<keyword evidence="3" id="KW-0808">Transferase</keyword>
<keyword evidence="1" id="KW-0812">Transmembrane</keyword>
<evidence type="ECO:0000256" key="1">
    <source>
        <dbReference type="SAM" id="Phobius"/>
    </source>
</evidence>
<gene>
    <name evidence="3" type="ORF">GO493_14535</name>
</gene>
<evidence type="ECO:0000313" key="3">
    <source>
        <dbReference type="EMBL" id="MVT09483.1"/>
    </source>
</evidence>
<keyword evidence="3" id="KW-0418">Kinase</keyword>
<dbReference type="Proteomes" id="UP000461730">
    <property type="component" value="Unassembled WGS sequence"/>
</dbReference>
<evidence type="ECO:0000259" key="2">
    <source>
        <dbReference type="Pfam" id="PF06580"/>
    </source>
</evidence>
<name>A0A7K1U547_9BACT</name>
<feature type="transmembrane region" description="Helical" evidence="1">
    <location>
        <begin position="70"/>
        <end position="90"/>
    </location>
</feature>
<dbReference type="PANTHER" id="PTHR34220:SF7">
    <property type="entry name" value="SENSOR HISTIDINE KINASE YPDA"/>
    <property type="match status" value="1"/>
</dbReference>
<proteinExistence type="predicted"/>
<feature type="transmembrane region" description="Helical" evidence="1">
    <location>
        <begin position="37"/>
        <end position="58"/>
    </location>
</feature>
<comment type="caution">
    <text evidence="3">The sequence shown here is derived from an EMBL/GenBank/DDBJ whole genome shotgun (WGS) entry which is preliminary data.</text>
</comment>
<keyword evidence="4" id="KW-1185">Reference proteome</keyword>
<feature type="domain" description="Signal transduction histidine kinase internal region" evidence="2">
    <location>
        <begin position="157"/>
        <end position="233"/>
    </location>
</feature>
<dbReference type="AlphaFoldDB" id="A0A7K1U547"/>
<dbReference type="InterPro" id="IPR050640">
    <property type="entry name" value="Bact_2-comp_sensor_kinase"/>
</dbReference>
<reference evidence="3 4" key="1">
    <citation type="submission" date="2019-12" db="EMBL/GenBank/DDBJ databases">
        <title>Chitinophaga sp. strain ysch24 (GDMCC 1.1355), whole genome shotgun sequence.</title>
        <authorList>
            <person name="Zhang X."/>
        </authorList>
    </citation>
    <scope>NUCLEOTIDE SEQUENCE [LARGE SCALE GENOMIC DNA]</scope>
    <source>
        <strain evidence="4">ysch24</strain>
    </source>
</reference>
<protein>
    <submittedName>
        <fullName evidence="3">Sensor histidine kinase</fullName>
    </submittedName>
</protein>
<evidence type="ECO:0000313" key="4">
    <source>
        <dbReference type="Proteomes" id="UP000461730"/>
    </source>
</evidence>